<dbReference type="AlphaFoldDB" id="A0A1Y6C303"/>
<feature type="domain" description="Isochorismatase-like" evidence="1">
    <location>
        <begin position="17"/>
        <end position="164"/>
    </location>
</feature>
<dbReference type="InterPro" id="IPR036380">
    <property type="entry name" value="Isochorismatase-like_sf"/>
</dbReference>
<proteinExistence type="predicted"/>
<gene>
    <name evidence="2" type="ORF">SAMN02745746_03213</name>
</gene>
<keyword evidence="3" id="KW-1185">Reference proteome</keyword>
<dbReference type="SUPFAM" id="SSF52499">
    <property type="entry name" value="Isochorismatase-like hydrolases"/>
    <property type="match status" value="1"/>
</dbReference>
<name>A0A1Y6C303_9NEIS</name>
<organism evidence="2 3">
    <name type="scientific">Pseudogulbenkiania subflava DSM 22618</name>
    <dbReference type="NCBI Taxonomy" id="1123014"/>
    <lineage>
        <taxon>Bacteria</taxon>
        <taxon>Pseudomonadati</taxon>
        <taxon>Pseudomonadota</taxon>
        <taxon>Betaproteobacteria</taxon>
        <taxon>Neisseriales</taxon>
        <taxon>Chromobacteriaceae</taxon>
        <taxon>Pseudogulbenkiania</taxon>
    </lineage>
</organism>
<evidence type="ECO:0000313" key="2">
    <source>
        <dbReference type="EMBL" id="SMF43056.1"/>
    </source>
</evidence>
<dbReference type="EMBL" id="FXAG01000020">
    <property type="protein sequence ID" value="SMF43056.1"/>
    <property type="molecule type" value="Genomic_DNA"/>
</dbReference>
<protein>
    <submittedName>
        <fullName evidence="2">Nicotinamidase-related amidase</fullName>
    </submittedName>
</protein>
<reference evidence="3" key="1">
    <citation type="submission" date="2017-04" db="EMBL/GenBank/DDBJ databases">
        <authorList>
            <person name="Varghese N."/>
            <person name="Submissions S."/>
        </authorList>
    </citation>
    <scope>NUCLEOTIDE SEQUENCE [LARGE SCALE GENOMIC DNA]</scope>
    <source>
        <strain evidence="3">DSM 22618</strain>
    </source>
</reference>
<dbReference type="InterPro" id="IPR053152">
    <property type="entry name" value="Hydrolase_YcaC-like"/>
</dbReference>
<dbReference type="Gene3D" id="3.40.50.850">
    <property type="entry name" value="Isochorismatase-like"/>
    <property type="match status" value="1"/>
</dbReference>
<accession>A0A1Y6C303</accession>
<evidence type="ECO:0000259" key="1">
    <source>
        <dbReference type="Pfam" id="PF00857"/>
    </source>
</evidence>
<dbReference type="Pfam" id="PF00857">
    <property type="entry name" value="Isochorismatase"/>
    <property type="match status" value="1"/>
</dbReference>
<dbReference type="InterPro" id="IPR000868">
    <property type="entry name" value="Isochorismatase-like_dom"/>
</dbReference>
<sequence>MLVAKDQTLLDHENHSLILIDHQPRIGVAAQPAYADPLRTNVFMVTKAAKAYQVPILVTAITDQPDKERDVQTPRFPDNAVSAPSNTKPQLNEWILQWVTASETPIIVLAGLRTSVSIADSALSALDRGILVYVIADACGDITEDAHQLALKRMRQQGVHPITSLQYLLELQ</sequence>
<dbReference type="RefSeq" id="WP_159453049.1">
    <property type="nucleotide sequence ID" value="NZ_FXAG01000020.1"/>
</dbReference>
<dbReference type="PANTHER" id="PTHR43559">
    <property type="entry name" value="HYDROLASE YCAC-RELATED"/>
    <property type="match status" value="1"/>
</dbReference>
<dbReference type="STRING" id="1123014.SAMN02745746_03213"/>
<dbReference type="PANTHER" id="PTHR43559:SF1">
    <property type="entry name" value="HYDROLASE"/>
    <property type="match status" value="1"/>
</dbReference>
<evidence type="ECO:0000313" key="3">
    <source>
        <dbReference type="Proteomes" id="UP000192920"/>
    </source>
</evidence>
<dbReference type="Proteomes" id="UP000192920">
    <property type="component" value="Unassembled WGS sequence"/>
</dbReference>